<dbReference type="GO" id="GO:0015768">
    <property type="term" value="P:maltose transport"/>
    <property type="evidence" value="ECO:0007669"/>
    <property type="project" value="TreeGrafter"/>
</dbReference>
<dbReference type="GO" id="GO:0055052">
    <property type="term" value="C:ATP-binding cassette (ABC) transporter complex, substrate-binding subunit-containing"/>
    <property type="evidence" value="ECO:0007669"/>
    <property type="project" value="TreeGrafter"/>
</dbReference>
<dbReference type="PROSITE" id="PS51257">
    <property type="entry name" value="PROKAR_LIPOPROTEIN"/>
    <property type="match status" value="1"/>
</dbReference>
<reference evidence="4" key="1">
    <citation type="submission" date="2022-12" db="EMBL/GenBank/DDBJ databases">
        <title>Reference genome sequencing for broad-spectrum identification of bacterial and archaeal isolates by mass spectrometry.</title>
        <authorList>
            <person name="Sekiguchi Y."/>
            <person name="Tourlousse D.M."/>
        </authorList>
    </citation>
    <scope>NUCLEOTIDE SEQUENCE</scope>
    <source>
        <strain evidence="4">LLR39Z86</strain>
    </source>
</reference>
<dbReference type="Proteomes" id="UP001144313">
    <property type="component" value="Unassembled WGS sequence"/>
</dbReference>
<dbReference type="SUPFAM" id="SSF53850">
    <property type="entry name" value="Periplasmic binding protein-like II"/>
    <property type="match status" value="1"/>
</dbReference>
<protein>
    <submittedName>
        <fullName evidence="4">Maltose-binding periplasmic protein</fullName>
    </submittedName>
</protein>
<keyword evidence="2" id="KW-0813">Transport</keyword>
<keyword evidence="3" id="KW-0732">Signal</keyword>
<comment type="caution">
    <text evidence="4">The sequence shown here is derived from an EMBL/GenBank/DDBJ whole genome shotgun (WGS) entry which is preliminary data.</text>
</comment>
<dbReference type="EMBL" id="BSDT01000001">
    <property type="protein sequence ID" value="GLI43528.1"/>
    <property type="molecule type" value="Genomic_DNA"/>
</dbReference>
<dbReference type="Pfam" id="PF13416">
    <property type="entry name" value="SBP_bac_8"/>
    <property type="match status" value="1"/>
</dbReference>
<evidence type="ECO:0000256" key="2">
    <source>
        <dbReference type="ARBA" id="ARBA00022448"/>
    </source>
</evidence>
<dbReference type="Gene3D" id="3.40.190.10">
    <property type="entry name" value="Periplasmic binding protein-like II"/>
    <property type="match status" value="2"/>
</dbReference>
<organism evidence="4 5">
    <name type="scientific">Glycomyces algeriensis</name>
    <dbReference type="NCBI Taxonomy" id="256037"/>
    <lineage>
        <taxon>Bacteria</taxon>
        <taxon>Bacillati</taxon>
        <taxon>Actinomycetota</taxon>
        <taxon>Actinomycetes</taxon>
        <taxon>Glycomycetales</taxon>
        <taxon>Glycomycetaceae</taxon>
        <taxon>Glycomyces</taxon>
    </lineage>
</organism>
<dbReference type="RefSeq" id="WP_270113852.1">
    <property type="nucleotide sequence ID" value="NZ_BAAAOL010000017.1"/>
</dbReference>
<dbReference type="InterPro" id="IPR006059">
    <property type="entry name" value="SBP"/>
</dbReference>
<dbReference type="AlphaFoldDB" id="A0A9W6LHE1"/>
<dbReference type="PANTHER" id="PTHR30061">
    <property type="entry name" value="MALTOSE-BINDING PERIPLASMIC PROTEIN"/>
    <property type="match status" value="1"/>
</dbReference>
<dbReference type="PANTHER" id="PTHR30061:SF50">
    <property type="entry name" value="MALTOSE_MALTODEXTRIN-BINDING PERIPLASMIC PROTEIN"/>
    <property type="match status" value="1"/>
</dbReference>
<name>A0A9W6LHE1_9ACTN</name>
<dbReference type="GO" id="GO:0042956">
    <property type="term" value="P:maltodextrin transmembrane transport"/>
    <property type="evidence" value="ECO:0007669"/>
    <property type="project" value="TreeGrafter"/>
</dbReference>
<dbReference type="GO" id="GO:1901982">
    <property type="term" value="F:maltose binding"/>
    <property type="evidence" value="ECO:0007669"/>
    <property type="project" value="TreeGrafter"/>
</dbReference>
<comment type="similarity">
    <text evidence="1">Belongs to the bacterial solute-binding protein 1 family.</text>
</comment>
<dbReference type="PROSITE" id="PS01037">
    <property type="entry name" value="SBP_BACTERIAL_1"/>
    <property type="match status" value="1"/>
</dbReference>
<accession>A0A9W6LHE1</accession>
<dbReference type="InterPro" id="IPR006311">
    <property type="entry name" value="TAT_signal"/>
</dbReference>
<keyword evidence="5" id="KW-1185">Reference proteome</keyword>
<evidence type="ECO:0000256" key="3">
    <source>
        <dbReference type="ARBA" id="ARBA00022729"/>
    </source>
</evidence>
<dbReference type="InterPro" id="IPR006061">
    <property type="entry name" value="SBP_1_CS"/>
</dbReference>
<evidence type="ECO:0000313" key="5">
    <source>
        <dbReference type="Proteomes" id="UP001144313"/>
    </source>
</evidence>
<evidence type="ECO:0000256" key="1">
    <source>
        <dbReference type="ARBA" id="ARBA00008520"/>
    </source>
</evidence>
<dbReference type="PROSITE" id="PS51318">
    <property type="entry name" value="TAT"/>
    <property type="match status" value="1"/>
</dbReference>
<gene>
    <name evidence="4" type="ORF">GALLR39Z86_33780</name>
</gene>
<proteinExistence type="inferred from homology"/>
<evidence type="ECO:0000313" key="4">
    <source>
        <dbReference type="EMBL" id="GLI43528.1"/>
    </source>
</evidence>
<sequence>MRSKGAHAGPSLNRRNLLALGGGVAAAGTLAACGGPEEDENAQSGGLEWDADALQYVMEEDVASGKAALKVWFEQDYVAEAIIAAFTEQFKGVKVEYELVPQNDAVEKMTTAGEAGQGADVYMSFYDQLSRAIDQGVAAPLGEYETVLKGRMSETFTGVVSGGDDGTMHAVPVTTESIALFYNKTLLKELTGSDAPAATWEDIKALAAEYNDPSKNQWTVQFTPGEVYHAYSILSAVGWQLYPDLDPAKPNFDDPKLIAALDYYAGLREVFDVPAADATEENIRQEFAAGNTPYAINGPWAFADSDAGAEANGFEYGVTVLPSVAGGEPASSFAGMHTAVVSGYTKYPAAARVFAAFLASDAGAAALYAATGQIPALNADLLAGIEGLADDPHVAGIVEQSAQADLIPQVPEYFWEVGNTLAVDVWDSLSSAADAQTKAVDTYNELHGL</sequence>
<dbReference type="GO" id="GO:0055085">
    <property type="term" value="P:transmembrane transport"/>
    <property type="evidence" value="ECO:0007669"/>
    <property type="project" value="InterPro"/>
</dbReference>